<comment type="similarity">
    <text evidence="2 14">Belongs to the glycosyltransferase 43 family.</text>
</comment>
<dbReference type="GO" id="GO:0005975">
    <property type="term" value="P:carbohydrate metabolic process"/>
    <property type="evidence" value="ECO:0007669"/>
    <property type="project" value="TreeGrafter"/>
</dbReference>
<evidence type="ECO:0000313" key="15">
    <source>
        <dbReference type="EMBL" id="CAD5213128.1"/>
    </source>
</evidence>
<comment type="subcellular location">
    <subcellularLocation>
        <location evidence="14">Golgi apparatus membrane</location>
        <topology evidence="14">Single-pass type II membrane protein</topology>
    </subcellularLocation>
    <subcellularLocation>
        <location evidence="1">Membrane</location>
        <topology evidence="1">Single-pass type II membrane protein</topology>
    </subcellularLocation>
</comment>
<dbReference type="GO" id="GO:0050650">
    <property type="term" value="P:chondroitin sulfate proteoglycan biosynthetic process"/>
    <property type="evidence" value="ECO:0007669"/>
    <property type="project" value="TreeGrafter"/>
</dbReference>
<evidence type="ECO:0000256" key="14">
    <source>
        <dbReference type="RuleBase" id="RU363127"/>
    </source>
</evidence>
<dbReference type="InterPro" id="IPR029044">
    <property type="entry name" value="Nucleotide-diphossugar_trans"/>
</dbReference>
<dbReference type="EMBL" id="CAJFCW020000002">
    <property type="protein sequence ID" value="CAG9099238.1"/>
    <property type="molecule type" value="Genomic_DNA"/>
</dbReference>
<dbReference type="PANTHER" id="PTHR10896:SF30">
    <property type="entry name" value="GALACTOSYLGALACTOSYLXYLOSYLPROTEIN 3-BETA-GLUCURONOSYLTRANSFERASE"/>
    <property type="match status" value="1"/>
</dbReference>
<keyword evidence="9" id="KW-0325">Glycoprotein</keyword>
<organism evidence="15 16">
    <name type="scientific">Bursaphelenchus okinawaensis</name>
    <dbReference type="NCBI Taxonomy" id="465554"/>
    <lineage>
        <taxon>Eukaryota</taxon>
        <taxon>Metazoa</taxon>
        <taxon>Ecdysozoa</taxon>
        <taxon>Nematoda</taxon>
        <taxon>Chromadorea</taxon>
        <taxon>Rhabditida</taxon>
        <taxon>Tylenchina</taxon>
        <taxon>Tylenchomorpha</taxon>
        <taxon>Aphelenchoidea</taxon>
        <taxon>Aphelenchoididae</taxon>
        <taxon>Bursaphelenchus</taxon>
    </lineage>
</organism>
<keyword evidence="14" id="KW-0333">Golgi apparatus</keyword>
<evidence type="ECO:0000256" key="9">
    <source>
        <dbReference type="ARBA" id="ARBA00023180"/>
    </source>
</evidence>
<dbReference type="GO" id="GO:0015018">
    <property type="term" value="F:galactosylgalactosylxylosylprotein 3-beta-glucuronosyltransferase activity"/>
    <property type="evidence" value="ECO:0007669"/>
    <property type="project" value="UniProtKB-UniRule"/>
</dbReference>
<dbReference type="SUPFAM" id="SSF53448">
    <property type="entry name" value="Nucleotide-diphospho-sugar transferases"/>
    <property type="match status" value="1"/>
</dbReference>
<sequence length="278" mass="31559">MPLKDDKTNKQIIFITPTRQRPERMADLTMLSQTLSHLKNIHWVLIEDGTSTSLIVEKLLNRSGIPYTCLHTTNNGLPCRGWAHRNLALKYLRKRRNEFGKNAVIYFADDDNGYDVRLFDDFVRNVKNVGIWAVGLPGFGKHGPVEAPKVENGKVVGWLTAWRPTRKFATDMAGFAINLDLVLKSNATFDLRCAGTMPEDCFLSQLGISLNDLEPFGHTDSEILVWHRKTADSNFIDYSTFGYNVEARLPKSVFCDRFFNIHDMSYTDAVKIAKGLEV</sequence>
<keyword evidence="4 14" id="KW-0808">Transferase</keyword>
<keyword evidence="5" id="KW-0812">Transmembrane</keyword>
<comment type="caution">
    <text evidence="15">The sequence shown here is derived from an EMBL/GenBank/DDBJ whole genome shotgun (WGS) entry which is preliminary data.</text>
</comment>
<evidence type="ECO:0000256" key="5">
    <source>
        <dbReference type="ARBA" id="ARBA00022692"/>
    </source>
</evidence>
<comment type="pathway">
    <text evidence="14">Protein modification; protein glycosylation.</text>
</comment>
<dbReference type="InterPro" id="IPR005027">
    <property type="entry name" value="Glyco_trans_43"/>
</dbReference>
<keyword evidence="7" id="KW-1133">Transmembrane helix</keyword>
<evidence type="ECO:0000256" key="6">
    <source>
        <dbReference type="ARBA" id="ARBA00022968"/>
    </source>
</evidence>
<comment type="catalytic activity">
    <reaction evidence="10 14">
        <text>3-O-(beta-D-galactosyl-(1-&gt;3)-beta-D-galactosyl-(1-&gt;4)-beta-D-xylosyl)-L-seryl-[protein] + UDP-alpha-D-glucuronate = 3-O-(beta-D-GlcA-(1-&gt;3)-beta-D-Gal-(1-&gt;3)-beta-D-Gal-(1-&gt;4)-beta-D-Xyl)-L-seryl-[protein] + UDP + H(+)</text>
        <dbReference type="Rhea" id="RHEA:24168"/>
        <dbReference type="Rhea" id="RHEA-COMP:12571"/>
        <dbReference type="Rhea" id="RHEA-COMP:12573"/>
        <dbReference type="ChEBI" id="CHEBI:15378"/>
        <dbReference type="ChEBI" id="CHEBI:58052"/>
        <dbReference type="ChEBI" id="CHEBI:58223"/>
        <dbReference type="ChEBI" id="CHEBI:132090"/>
        <dbReference type="ChEBI" id="CHEBI:132093"/>
        <dbReference type="EC" id="2.4.1.135"/>
    </reaction>
</comment>
<dbReference type="Proteomes" id="UP000783686">
    <property type="component" value="Unassembled WGS sequence"/>
</dbReference>
<evidence type="ECO:0000256" key="10">
    <source>
        <dbReference type="ARBA" id="ARBA00047979"/>
    </source>
</evidence>
<keyword evidence="12 14" id="KW-0479">Metal-binding</keyword>
<evidence type="ECO:0000256" key="4">
    <source>
        <dbReference type="ARBA" id="ARBA00022679"/>
    </source>
</evidence>
<keyword evidence="12 14" id="KW-0464">Manganese</keyword>
<keyword evidence="6 14" id="KW-0735">Signal-anchor</keyword>
<name>A0A811KCN9_9BILA</name>
<evidence type="ECO:0000256" key="12">
    <source>
        <dbReference type="PIRSR" id="PIRSR605027-3"/>
    </source>
</evidence>
<keyword evidence="8" id="KW-0472">Membrane</keyword>
<feature type="binding site" evidence="12">
    <location>
        <position position="111"/>
    </location>
    <ligand>
        <name>Mn(2+)</name>
        <dbReference type="ChEBI" id="CHEBI:29035"/>
    </ligand>
</feature>
<feature type="active site" description="Proton donor/acceptor" evidence="11">
    <location>
        <position position="199"/>
    </location>
</feature>
<evidence type="ECO:0000256" key="11">
    <source>
        <dbReference type="PIRSR" id="PIRSR605027-1"/>
    </source>
</evidence>
<dbReference type="GO" id="GO:0000139">
    <property type="term" value="C:Golgi membrane"/>
    <property type="evidence" value="ECO:0007669"/>
    <property type="project" value="UniProtKB-SubCell"/>
</dbReference>
<dbReference type="Pfam" id="PF03360">
    <property type="entry name" value="Glyco_transf_43"/>
    <property type="match status" value="1"/>
</dbReference>
<evidence type="ECO:0000256" key="3">
    <source>
        <dbReference type="ARBA" id="ARBA00012641"/>
    </source>
</evidence>
<evidence type="ECO:0000256" key="13">
    <source>
        <dbReference type="PIRSR" id="PIRSR605027-4"/>
    </source>
</evidence>
<accession>A0A811KCN9</accession>
<proteinExistence type="inferred from homology"/>
<dbReference type="PANTHER" id="PTHR10896">
    <property type="entry name" value="GALACTOSYLGALACTOSYLXYLOSYLPROTEIN 3-BETA-GLUCURONOSYLTRANSFERASE BETA-1,3-GLUCURONYLTRANSFERASE"/>
    <property type="match status" value="1"/>
</dbReference>
<evidence type="ECO:0000256" key="7">
    <source>
        <dbReference type="ARBA" id="ARBA00022989"/>
    </source>
</evidence>
<dbReference type="Proteomes" id="UP000614601">
    <property type="component" value="Unassembled WGS sequence"/>
</dbReference>
<dbReference type="GO" id="GO:0046872">
    <property type="term" value="F:metal ion binding"/>
    <property type="evidence" value="ECO:0007669"/>
    <property type="project" value="UniProtKB-KW"/>
</dbReference>
<dbReference type="EMBL" id="CAJFDH010000002">
    <property type="protein sequence ID" value="CAD5213128.1"/>
    <property type="molecule type" value="Genomic_DNA"/>
</dbReference>
<gene>
    <name evidence="15" type="ORF">BOKJ2_LOCUS4929</name>
</gene>
<dbReference type="OrthoDB" id="675023at2759"/>
<evidence type="ECO:0000256" key="2">
    <source>
        <dbReference type="ARBA" id="ARBA00007706"/>
    </source>
</evidence>
<evidence type="ECO:0000256" key="1">
    <source>
        <dbReference type="ARBA" id="ARBA00004606"/>
    </source>
</evidence>
<evidence type="ECO:0000256" key="8">
    <source>
        <dbReference type="ARBA" id="ARBA00023136"/>
    </source>
</evidence>
<dbReference type="UniPathway" id="UPA00378"/>
<feature type="site" description="Interaction with galactose moiety of substrate glycoprotein" evidence="13">
    <location>
        <position position="146"/>
    </location>
</feature>
<dbReference type="Gene3D" id="3.90.550.10">
    <property type="entry name" value="Spore Coat Polysaccharide Biosynthesis Protein SpsA, Chain A"/>
    <property type="match status" value="1"/>
</dbReference>
<comment type="cofactor">
    <cofactor evidence="12 14">
        <name>Mn(2+)</name>
        <dbReference type="ChEBI" id="CHEBI:29035"/>
    </cofactor>
</comment>
<reference evidence="15" key="1">
    <citation type="submission" date="2020-09" db="EMBL/GenBank/DDBJ databases">
        <authorList>
            <person name="Kikuchi T."/>
        </authorList>
    </citation>
    <scope>NUCLEOTIDE SEQUENCE</scope>
    <source>
        <strain evidence="15">SH1</strain>
    </source>
</reference>
<dbReference type="EC" id="2.4.1.135" evidence="3 14"/>
<dbReference type="CDD" id="cd00218">
    <property type="entry name" value="GlcAT-I"/>
    <property type="match status" value="1"/>
</dbReference>
<dbReference type="AlphaFoldDB" id="A0A811KCN9"/>
<evidence type="ECO:0000313" key="16">
    <source>
        <dbReference type="Proteomes" id="UP000614601"/>
    </source>
</evidence>
<protein>
    <recommendedName>
        <fullName evidence="3 14">Galactosylgalactosylxylosylprotein 3-beta-glucuronosyltransferase</fullName>
        <ecNumber evidence="3 14">2.4.1.135</ecNumber>
    </recommendedName>
</protein>
<keyword evidence="16" id="KW-1185">Reference proteome</keyword>